<dbReference type="Gene3D" id="3.30.420.10">
    <property type="entry name" value="Ribonuclease H-like superfamily/Ribonuclease H"/>
    <property type="match status" value="1"/>
</dbReference>
<evidence type="ECO:0000256" key="3">
    <source>
        <dbReference type="ARBA" id="ARBA00022722"/>
    </source>
</evidence>
<dbReference type="SUPFAM" id="SSF90229">
    <property type="entry name" value="CCCH zinc finger"/>
    <property type="match status" value="1"/>
</dbReference>
<keyword evidence="5" id="KW-0378">Hydrolase</keyword>
<accession>A0A7J6NCV7</accession>
<evidence type="ECO:0000256" key="5">
    <source>
        <dbReference type="ARBA" id="ARBA00022759"/>
    </source>
</evidence>
<keyword evidence="4 8" id="KW-0479">Metal-binding</keyword>
<evidence type="ECO:0000313" key="13">
    <source>
        <dbReference type="Proteomes" id="UP000553632"/>
    </source>
</evidence>
<dbReference type="InterPro" id="IPR000571">
    <property type="entry name" value="Znf_CCCH"/>
</dbReference>
<proteinExistence type="predicted"/>
<dbReference type="SUPFAM" id="SSF56672">
    <property type="entry name" value="DNA/RNA polymerases"/>
    <property type="match status" value="1"/>
</dbReference>
<keyword evidence="6 8" id="KW-0863">Zinc-finger</keyword>
<evidence type="ECO:0000313" key="12">
    <source>
        <dbReference type="EMBL" id="KAF4681713.1"/>
    </source>
</evidence>
<feature type="domain" description="C3H1-type" evidence="10">
    <location>
        <begin position="220"/>
        <end position="242"/>
    </location>
</feature>
<dbReference type="Gene3D" id="4.10.1000.10">
    <property type="entry name" value="Zinc finger, CCCH-type"/>
    <property type="match status" value="1"/>
</dbReference>
<dbReference type="PROSITE" id="PS50994">
    <property type="entry name" value="INTEGRASE"/>
    <property type="match status" value="1"/>
</dbReference>
<keyword evidence="3" id="KW-0540">Nuclease</keyword>
<evidence type="ECO:0000256" key="1">
    <source>
        <dbReference type="ARBA" id="ARBA00022679"/>
    </source>
</evidence>
<dbReference type="EMBL" id="JABANO010040901">
    <property type="protein sequence ID" value="KAF4681713.1"/>
    <property type="molecule type" value="Genomic_DNA"/>
</dbReference>
<dbReference type="Gene3D" id="2.40.70.10">
    <property type="entry name" value="Acid Proteases"/>
    <property type="match status" value="1"/>
</dbReference>
<dbReference type="InterPro" id="IPR008042">
    <property type="entry name" value="Retrotrans_Pao"/>
</dbReference>
<dbReference type="GO" id="GO:0016779">
    <property type="term" value="F:nucleotidyltransferase activity"/>
    <property type="evidence" value="ECO:0007669"/>
    <property type="project" value="UniProtKB-KW"/>
</dbReference>
<dbReference type="InterPro" id="IPR043128">
    <property type="entry name" value="Rev_trsase/Diguanyl_cyclase"/>
</dbReference>
<dbReference type="Pfam" id="PF00642">
    <property type="entry name" value="zf-CCCH"/>
    <property type="match status" value="1"/>
</dbReference>
<evidence type="ECO:0008006" key="14">
    <source>
        <dbReference type="Google" id="ProtNLM"/>
    </source>
</evidence>
<evidence type="ECO:0000259" key="10">
    <source>
        <dbReference type="PROSITE" id="PS50103"/>
    </source>
</evidence>
<dbReference type="Proteomes" id="UP000553632">
    <property type="component" value="Unassembled WGS sequence"/>
</dbReference>
<dbReference type="InterPro" id="IPR036855">
    <property type="entry name" value="Znf_CCCH_sf"/>
</dbReference>
<protein>
    <recommendedName>
        <fullName evidence="14">Paraneoplastic Ma antigen</fullName>
    </recommendedName>
</protein>
<evidence type="ECO:0000259" key="11">
    <source>
        <dbReference type="PROSITE" id="PS50994"/>
    </source>
</evidence>
<name>A0A7J6NCV7_PEROL</name>
<feature type="domain" description="C3H1-type" evidence="10">
    <location>
        <begin position="261"/>
        <end position="288"/>
    </location>
</feature>
<dbReference type="GO" id="GO:0015074">
    <property type="term" value="P:DNA integration"/>
    <property type="evidence" value="ECO:0007669"/>
    <property type="project" value="InterPro"/>
</dbReference>
<dbReference type="Pfam" id="PF17921">
    <property type="entry name" value="Integrase_H2C2"/>
    <property type="match status" value="1"/>
</dbReference>
<evidence type="ECO:0000256" key="9">
    <source>
        <dbReference type="SAM" id="MobiDB-lite"/>
    </source>
</evidence>
<dbReference type="InterPro" id="IPR036397">
    <property type="entry name" value="RNaseH_sf"/>
</dbReference>
<keyword evidence="13" id="KW-1185">Reference proteome</keyword>
<dbReference type="InterPro" id="IPR041588">
    <property type="entry name" value="Integrase_H2C2"/>
</dbReference>
<keyword evidence="2" id="KW-0548">Nucleotidyltransferase</keyword>
<dbReference type="Pfam" id="PF05380">
    <property type="entry name" value="Peptidase_A17"/>
    <property type="match status" value="1"/>
</dbReference>
<keyword evidence="5" id="KW-0255">Endonuclease</keyword>
<dbReference type="InterPro" id="IPR021109">
    <property type="entry name" value="Peptidase_aspartic_dom_sf"/>
</dbReference>
<feature type="zinc finger region" description="C3H1-type" evidence="8">
    <location>
        <begin position="261"/>
        <end position="288"/>
    </location>
</feature>
<evidence type="ECO:0000256" key="4">
    <source>
        <dbReference type="ARBA" id="ARBA00022723"/>
    </source>
</evidence>
<keyword evidence="1" id="KW-0808">Transferase</keyword>
<dbReference type="PANTHER" id="PTHR37984:SF5">
    <property type="entry name" value="PROTEIN NYNRIN-LIKE"/>
    <property type="match status" value="1"/>
</dbReference>
<dbReference type="GO" id="GO:0008270">
    <property type="term" value="F:zinc ion binding"/>
    <property type="evidence" value="ECO:0007669"/>
    <property type="project" value="UniProtKB-KW"/>
</dbReference>
<dbReference type="Gene3D" id="1.10.340.70">
    <property type="match status" value="1"/>
</dbReference>
<feature type="region of interest" description="Disordered" evidence="9">
    <location>
        <begin position="285"/>
        <end position="304"/>
    </location>
</feature>
<dbReference type="PANTHER" id="PTHR37984">
    <property type="entry name" value="PROTEIN CBG26694"/>
    <property type="match status" value="1"/>
</dbReference>
<feature type="compositionally biased region" description="Polar residues" evidence="9">
    <location>
        <begin position="240"/>
        <end position="262"/>
    </location>
</feature>
<feature type="zinc finger region" description="C3H1-type" evidence="8">
    <location>
        <begin position="220"/>
        <end position="242"/>
    </location>
</feature>
<dbReference type="GO" id="GO:0003676">
    <property type="term" value="F:nucleic acid binding"/>
    <property type="evidence" value="ECO:0007669"/>
    <property type="project" value="InterPro"/>
</dbReference>
<evidence type="ECO:0000256" key="8">
    <source>
        <dbReference type="PROSITE-ProRule" id="PRU00723"/>
    </source>
</evidence>
<dbReference type="Gene3D" id="3.10.10.10">
    <property type="entry name" value="HIV Type 1 Reverse Transcriptase, subunit A, domain 1"/>
    <property type="match status" value="1"/>
</dbReference>
<dbReference type="GO" id="GO:0004519">
    <property type="term" value="F:endonuclease activity"/>
    <property type="evidence" value="ECO:0007669"/>
    <property type="project" value="UniProtKB-KW"/>
</dbReference>
<evidence type="ECO:0000256" key="7">
    <source>
        <dbReference type="ARBA" id="ARBA00022833"/>
    </source>
</evidence>
<dbReference type="PROSITE" id="PS50103">
    <property type="entry name" value="ZF_C3H1"/>
    <property type="match status" value="2"/>
</dbReference>
<keyword evidence="7 8" id="KW-0862">Zinc</keyword>
<dbReference type="InterPro" id="IPR050951">
    <property type="entry name" value="Retrovirus_Pol_polyprotein"/>
</dbReference>
<feature type="region of interest" description="Disordered" evidence="9">
    <location>
        <begin position="240"/>
        <end position="265"/>
    </location>
</feature>
<dbReference type="Gene3D" id="3.30.70.270">
    <property type="match status" value="1"/>
</dbReference>
<dbReference type="SMART" id="SM00356">
    <property type="entry name" value="ZnF_C3H1"/>
    <property type="match status" value="2"/>
</dbReference>
<dbReference type="FunFam" id="1.10.340.70:FF:000001">
    <property type="entry name" value="Retrovirus-related Pol polyprotein from transposon gypsy-like Protein"/>
    <property type="match status" value="1"/>
</dbReference>
<comment type="caution">
    <text evidence="12">The sequence shown here is derived from an EMBL/GenBank/DDBJ whole genome shotgun (WGS) entry which is preliminary data.</text>
</comment>
<dbReference type="SUPFAM" id="SSF53098">
    <property type="entry name" value="Ribonuclease H-like"/>
    <property type="match status" value="1"/>
</dbReference>
<dbReference type="InterPro" id="IPR043502">
    <property type="entry name" value="DNA/RNA_pol_sf"/>
</dbReference>
<dbReference type="SUPFAM" id="SSF50630">
    <property type="entry name" value="Acid proteases"/>
    <property type="match status" value="1"/>
</dbReference>
<sequence length="1394" mass="154943">MPPRVAPTQDGDGLIHSTGMTIADVLKLPVCVDPLWSGPRSDMPYPMFKKLVQQQQAVYELRGSASYQYLMRCLGQPLRGEIQEIYLRGVPEETVWEGLDARYDAPWRTYGMHRRWKQLEQGQGETVHEFANRVTSMASVIYTSTGIKPSSTEQAGTFRDGLQPEIAGKLDSYLGPRFACLEEAKDVAEYYESKLQKGKAHSKGAGKVDNKSKPQKWSEVCRHFLRGTCSFGDRCRFSHTVGSSPQQVKPTSSTGSSTQNGRPSGICHQFFQTGTCNRDRCLFRHERPSAPTAPKPTPTTKSSTEPAMVVIDDNDQYPSQEESWALVMAVQSKEPTTSPTPQSSKSLTALLKYKNDENGETHNLITLLDTGCTINLLSLEAAEKMRLKIEPLSCKRDVTLADGSSMPLAGGTMCVVSTAKASAFVKFWVVDQLAFSSVLGLDALGKLCITIELKPDSLPVVSSGNRNPKSSSSGSSYEDPPVFSCGVLLEPFQGHSEVDESSTTFDDNNDVSGLFPDESNAEAASKCEPFAPVVEYDDHFEVGIPWRDTSRPRFNLAEAKGRFQSLLRHTSSSDIDAIQNELNEMLHMGRIRECKPSDISYYLPLRPVYKPSSSTHPVRLTVDGRKLNVYTHKCSTAGKLKITDVLIVMRSSAHFTTLDLQRAFNCIGLCPSSQCWYGLYMFEGHYVWLCLPFGCNYSSAALFRSLSLRNPFFEGSLSFPITIFVDDIGVRGDTIVDLHRNEKIVVEGFEKKNFVFQSLKRVSTDGSFTGEAPYLGYTWDVDNDRLCQVLPPLDFQDPITKRSLISSLSVWYDVAGLFIAVGVSARLLAADIHSQLAEWDTPATEELTQKVRQWYADVRSREFSTPRALNLSTLYIFCDSSNAAWCSQVNCPLISTDVGPLYVLRSVAGVFGPNCRWSIPKKELYGLWRSVRLCQDVVKYVDKFKIPVSSIIFYTDSAITLWRLKRPKLDADLSRLEKKWARDIRSVCSKLCDGGLVGKVVHVRSASNLADAATRAKIDSTTTVLAEEARKWASGSGLVIYDPAALIPSSAKSVDEPSGLQCMATMANAVQDDELSTPVLAPSQTDQVIDWGQLARQNQEGSPFLSALRDFLLHEQVPDGCSIPRRVLSEASKFHTVKDGLLYRCVRTTSEGQLLSQVVLDPKVDAEAIINRLIDHYHNSTTHLGAEAVARDIKAEYYWPGINSSVRKRLRSCDPCQRVHASVAWRKTVGSLRMKSTTPGQVIGLDHVVNLPTSDGNFRHVLSLVCAATGFVWFRATKTTRSIETTKLLDSIFSDASYPICLVVDGGFNSTLFREWCATRHIMVATLPPHHRGYGGWLERCHLHLRQYIATKHASGEDVKQWPTWLGDLQLVHNLTVFPGLDFGPADLFYGRRL</sequence>
<evidence type="ECO:0000256" key="2">
    <source>
        <dbReference type="ARBA" id="ARBA00022695"/>
    </source>
</evidence>
<evidence type="ECO:0000256" key="6">
    <source>
        <dbReference type="ARBA" id="ARBA00022771"/>
    </source>
</evidence>
<feature type="domain" description="Integrase catalytic" evidence="11">
    <location>
        <begin position="1235"/>
        <end position="1393"/>
    </location>
</feature>
<reference evidence="12 13" key="1">
    <citation type="submission" date="2020-04" db="EMBL/GenBank/DDBJ databases">
        <title>Perkinsus olseni comparative genomics.</title>
        <authorList>
            <person name="Bogema D.R."/>
        </authorList>
    </citation>
    <scope>NUCLEOTIDE SEQUENCE [LARGE SCALE GENOMIC DNA]</scope>
    <source>
        <strain evidence="12 13">ATCC PRA-207</strain>
    </source>
</reference>
<dbReference type="CDD" id="cd00303">
    <property type="entry name" value="retropepsin_like"/>
    <property type="match status" value="1"/>
</dbReference>
<dbReference type="InterPro" id="IPR012337">
    <property type="entry name" value="RNaseH-like_sf"/>
</dbReference>
<feature type="non-terminal residue" evidence="12">
    <location>
        <position position="1394"/>
    </location>
</feature>
<dbReference type="InterPro" id="IPR001584">
    <property type="entry name" value="Integrase_cat-core"/>
</dbReference>
<organism evidence="12 13">
    <name type="scientific">Perkinsus olseni</name>
    <name type="common">Perkinsus atlanticus</name>
    <dbReference type="NCBI Taxonomy" id="32597"/>
    <lineage>
        <taxon>Eukaryota</taxon>
        <taxon>Sar</taxon>
        <taxon>Alveolata</taxon>
        <taxon>Perkinsozoa</taxon>
        <taxon>Perkinsea</taxon>
        <taxon>Perkinsida</taxon>
        <taxon>Perkinsidae</taxon>
        <taxon>Perkinsus</taxon>
    </lineage>
</organism>
<gene>
    <name evidence="12" type="ORF">FOZ63_004929</name>
</gene>